<keyword evidence="1" id="KW-1133">Transmembrane helix</keyword>
<keyword evidence="1" id="KW-0472">Membrane</keyword>
<dbReference type="RefSeq" id="WP_377945609.1">
    <property type="nucleotide sequence ID" value="NZ_JBHUCX010000099.1"/>
</dbReference>
<feature type="transmembrane region" description="Helical" evidence="1">
    <location>
        <begin position="117"/>
        <end position="137"/>
    </location>
</feature>
<accession>A0ABW4JMM4</accession>
<keyword evidence="1" id="KW-0812">Transmembrane</keyword>
<name>A0ABW4JMM4_9BACL</name>
<evidence type="ECO:0000313" key="2">
    <source>
        <dbReference type="EMBL" id="MFD1677696.1"/>
    </source>
</evidence>
<reference evidence="3" key="1">
    <citation type="journal article" date="2019" name="Int. J. Syst. Evol. Microbiol.">
        <title>The Global Catalogue of Microorganisms (GCM) 10K type strain sequencing project: providing services to taxonomists for standard genome sequencing and annotation.</title>
        <authorList>
            <consortium name="The Broad Institute Genomics Platform"/>
            <consortium name="The Broad Institute Genome Sequencing Center for Infectious Disease"/>
            <person name="Wu L."/>
            <person name="Ma J."/>
        </authorList>
    </citation>
    <scope>NUCLEOTIDE SEQUENCE [LARGE SCALE GENOMIC DNA]</scope>
    <source>
        <strain evidence="3">CGMCC 1.12286</strain>
    </source>
</reference>
<gene>
    <name evidence="2" type="ORF">ACFSB2_23830</name>
</gene>
<protein>
    <submittedName>
        <fullName evidence="2">Uncharacterized protein</fullName>
    </submittedName>
</protein>
<evidence type="ECO:0000256" key="1">
    <source>
        <dbReference type="SAM" id="Phobius"/>
    </source>
</evidence>
<evidence type="ECO:0000313" key="3">
    <source>
        <dbReference type="Proteomes" id="UP001597079"/>
    </source>
</evidence>
<dbReference type="Proteomes" id="UP001597079">
    <property type="component" value="Unassembled WGS sequence"/>
</dbReference>
<comment type="caution">
    <text evidence="2">The sequence shown here is derived from an EMBL/GenBank/DDBJ whole genome shotgun (WGS) entry which is preliminary data.</text>
</comment>
<feature type="transmembrane region" description="Helical" evidence="1">
    <location>
        <begin position="65"/>
        <end position="84"/>
    </location>
</feature>
<dbReference type="EMBL" id="JBHUCX010000099">
    <property type="protein sequence ID" value="MFD1677696.1"/>
    <property type="molecule type" value="Genomic_DNA"/>
</dbReference>
<feature type="transmembrane region" description="Helical" evidence="1">
    <location>
        <begin position="26"/>
        <end position="44"/>
    </location>
</feature>
<sequence>MFLLPAWFKGEASMYHRTPEAVPIRIYRHTLIYTVIWFSGGAQLKANWLQKRNRTIQFVYRGLDQFSAILLLTGQITIGGVFIAPGDFALSLSGPFTGSGVEGKDEKTSLVLDALDIITAVLLIIGQINVIGTYITAERFTIVVSGVPFGASKTMAYTPFAREFFSDFRQQVMYKCDG</sequence>
<proteinExistence type="predicted"/>
<keyword evidence="3" id="KW-1185">Reference proteome</keyword>
<organism evidence="2 3">
    <name type="scientific">Alicyclobacillus fodiniaquatilis</name>
    <dbReference type="NCBI Taxonomy" id="1661150"/>
    <lineage>
        <taxon>Bacteria</taxon>
        <taxon>Bacillati</taxon>
        <taxon>Bacillota</taxon>
        <taxon>Bacilli</taxon>
        <taxon>Bacillales</taxon>
        <taxon>Alicyclobacillaceae</taxon>
        <taxon>Alicyclobacillus</taxon>
    </lineage>
</organism>